<dbReference type="AlphaFoldDB" id="A0A370DKP9"/>
<dbReference type="GO" id="GO:1901359">
    <property type="term" value="F:tungstate binding"/>
    <property type="evidence" value="ECO:0007669"/>
    <property type="project" value="UniProtKB-ARBA"/>
</dbReference>
<protein>
    <submittedName>
        <fullName evidence="8">Molybdate ABC transporter substrate-binding protein</fullName>
    </submittedName>
</protein>
<dbReference type="Gene3D" id="3.40.190.10">
    <property type="entry name" value="Periplasmic binding protein-like II"/>
    <property type="match status" value="2"/>
</dbReference>
<evidence type="ECO:0000256" key="4">
    <source>
        <dbReference type="ARBA" id="ARBA00022729"/>
    </source>
</evidence>
<dbReference type="GO" id="GO:0030973">
    <property type="term" value="F:molybdate ion binding"/>
    <property type="evidence" value="ECO:0007669"/>
    <property type="project" value="InterPro"/>
</dbReference>
<dbReference type="PANTHER" id="PTHR30632">
    <property type="entry name" value="MOLYBDATE-BINDING PERIPLASMIC PROTEIN"/>
    <property type="match status" value="1"/>
</dbReference>
<evidence type="ECO:0000256" key="3">
    <source>
        <dbReference type="ARBA" id="ARBA00022723"/>
    </source>
</evidence>
<dbReference type="InterPro" id="IPR050682">
    <property type="entry name" value="ModA/WtpA"/>
</dbReference>
<dbReference type="Proteomes" id="UP000254771">
    <property type="component" value="Unassembled WGS sequence"/>
</dbReference>
<evidence type="ECO:0000256" key="7">
    <source>
        <dbReference type="SAM" id="SignalP"/>
    </source>
</evidence>
<dbReference type="PIRSF" id="PIRSF004846">
    <property type="entry name" value="ModA"/>
    <property type="match status" value="1"/>
</dbReference>
<dbReference type="Pfam" id="PF13531">
    <property type="entry name" value="SBP_bac_11"/>
    <property type="match status" value="1"/>
</dbReference>
<dbReference type="NCBIfam" id="TIGR01256">
    <property type="entry name" value="modA"/>
    <property type="match status" value="1"/>
</dbReference>
<keyword evidence="2 6" id="KW-0500">Molybdenum</keyword>
<keyword evidence="9" id="KW-1185">Reference proteome</keyword>
<evidence type="ECO:0000256" key="2">
    <source>
        <dbReference type="ARBA" id="ARBA00022505"/>
    </source>
</evidence>
<keyword evidence="4 7" id="KW-0732">Signal</keyword>
<name>A0A370DKP9_9GAMM</name>
<sequence length="255" mass="28168">MNFPRSTIRLLLLITALSLFPLVAQADEIRVAVASNFSGTIKEIAQRFEVQSGHKVILSVGSTGKHYAQIRNGAPFDLFFAADTRRPKLLDESGLIISGSRFTYAVGRVVLWSPKAGYVDKQGLVLEQGDFRFLAVANPKLAPYGRAAKEVLQTRGQWKKLRGRMVRGENIGQAFQFVKSGNAELGFVAYSQIKQPHSEPSGSLWEVPRSLYQPIEQQAVLLRDRLAARALLEFVRGDEAVAIIRGYGYGTESDG</sequence>
<feature type="binding site" evidence="6">
    <location>
        <position position="63"/>
    </location>
    <ligand>
        <name>molybdate</name>
        <dbReference type="ChEBI" id="CHEBI:36264"/>
    </ligand>
</feature>
<evidence type="ECO:0000256" key="6">
    <source>
        <dbReference type="PIRSR" id="PIRSR004846-1"/>
    </source>
</evidence>
<dbReference type="EMBL" id="QFXE01000013">
    <property type="protein sequence ID" value="RDH85478.1"/>
    <property type="molecule type" value="Genomic_DNA"/>
</dbReference>
<accession>A0A370DKP9</accession>
<dbReference type="PANTHER" id="PTHR30632:SF14">
    <property type="entry name" value="TUNGSTATE_MOLYBDATE_CHROMATE-BINDING PROTEIN MODA"/>
    <property type="match status" value="1"/>
</dbReference>
<feature type="chain" id="PRO_5016934702" evidence="7">
    <location>
        <begin position="27"/>
        <end position="255"/>
    </location>
</feature>
<dbReference type="InterPro" id="IPR044084">
    <property type="entry name" value="AvModA-like_subst-bd"/>
</dbReference>
<comment type="subunit">
    <text evidence="5">The complex is composed of two ATP-binding proteins (ModC), two transmembrane proteins (ModB) and a solute-binding protein (ModA).</text>
</comment>
<dbReference type="InterPro" id="IPR005950">
    <property type="entry name" value="ModA"/>
</dbReference>
<reference evidence="8 9" key="1">
    <citation type="journal article" date="2018" name="ISME J.">
        <title>Endosymbiont genomes yield clues of tubeworm success.</title>
        <authorList>
            <person name="Li Y."/>
            <person name="Liles M.R."/>
            <person name="Halanych K.M."/>
        </authorList>
    </citation>
    <scope>NUCLEOTIDE SEQUENCE [LARGE SCALE GENOMIC DNA]</scope>
    <source>
        <strain evidence="8">A1462</strain>
    </source>
</reference>
<evidence type="ECO:0000256" key="1">
    <source>
        <dbReference type="ARBA" id="ARBA00009175"/>
    </source>
</evidence>
<dbReference type="GO" id="GO:0015689">
    <property type="term" value="P:molybdate ion transport"/>
    <property type="evidence" value="ECO:0007669"/>
    <property type="project" value="InterPro"/>
</dbReference>
<organism evidence="8 9">
    <name type="scientific">endosymbiont of Escarpia spicata</name>
    <dbReference type="NCBI Taxonomy" id="2200908"/>
    <lineage>
        <taxon>Bacteria</taxon>
        <taxon>Pseudomonadati</taxon>
        <taxon>Pseudomonadota</taxon>
        <taxon>Gammaproteobacteria</taxon>
        <taxon>sulfur-oxidizing symbionts</taxon>
    </lineage>
</organism>
<comment type="caution">
    <text evidence="8">The sequence shown here is derived from an EMBL/GenBank/DDBJ whole genome shotgun (WGS) entry which is preliminary data.</text>
</comment>
<evidence type="ECO:0000313" key="9">
    <source>
        <dbReference type="Proteomes" id="UP000254771"/>
    </source>
</evidence>
<feature type="signal peptide" evidence="7">
    <location>
        <begin position="1"/>
        <end position="26"/>
    </location>
</feature>
<dbReference type="CDD" id="cd13539">
    <property type="entry name" value="PBP2_AvModA"/>
    <property type="match status" value="1"/>
</dbReference>
<keyword evidence="3 6" id="KW-0479">Metal-binding</keyword>
<proteinExistence type="inferred from homology"/>
<feature type="binding site" evidence="6">
    <location>
        <position position="171"/>
    </location>
    <ligand>
        <name>molybdate</name>
        <dbReference type="ChEBI" id="CHEBI:36264"/>
    </ligand>
</feature>
<gene>
    <name evidence="8" type="primary">modA</name>
    <name evidence="8" type="ORF">DIZ78_11095</name>
</gene>
<dbReference type="FunFam" id="3.40.190.10:FF:000035">
    <property type="entry name" value="Molybdate ABC transporter substrate-binding protein"/>
    <property type="match status" value="1"/>
</dbReference>
<dbReference type="SUPFAM" id="SSF53850">
    <property type="entry name" value="Periplasmic binding protein-like II"/>
    <property type="match status" value="1"/>
</dbReference>
<evidence type="ECO:0000256" key="5">
    <source>
        <dbReference type="ARBA" id="ARBA00062515"/>
    </source>
</evidence>
<dbReference type="GO" id="GO:0046872">
    <property type="term" value="F:metal ion binding"/>
    <property type="evidence" value="ECO:0007669"/>
    <property type="project" value="UniProtKB-KW"/>
</dbReference>
<evidence type="ECO:0000313" key="8">
    <source>
        <dbReference type="EMBL" id="RDH85478.1"/>
    </source>
</evidence>
<comment type="similarity">
    <text evidence="1">Belongs to the bacterial solute-binding protein ModA family.</text>
</comment>